<keyword evidence="2" id="KW-1133">Transmembrane helix</keyword>
<gene>
    <name evidence="3" type="ORF">GCM10017584_31890</name>
</gene>
<feature type="transmembrane region" description="Helical" evidence="2">
    <location>
        <begin position="47"/>
        <end position="66"/>
    </location>
</feature>
<evidence type="ECO:0000313" key="4">
    <source>
        <dbReference type="Proteomes" id="UP001142372"/>
    </source>
</evidence>
<feature type="transmembrane region" description="Helical" evidence="2">
    <location>
        <begin position="103"/>
        <end position="128"/>
    </location>
</feature>
<reference evidence="3" key="2">
    <citation type="submission" date="2023-01" db="EMBL/GenBank/DDBJ databases">
        <authorList>
            <person name="Sun Q."/>
            <person name="Evtushenko L."/>
        </authorList>
    </citation>
    <scope>NUCLEOTIDE SEQUENCE</scope>
    <source>
        <strain evidence="3">VKM Ac-1401</strain>
    </source>
</reference>
<dbReference type="InterPro" id="IPR021257">
    <property type="entry name" value="DUF2809"/>
</dbReference>
<feature type="transmembrane region" description="Helical" evidence="2">
    <location>
        <begin position="21"/>
        <end position="41"/>
    </location>
</feature>
<evidence type="ECO:0000256" key="1">
    <source>
        <dbReference type="SAM" id="MobiDB-lite"/>
    </source>
</evidence>
<organism evidence="3 4">
    <name type="scientific">Leifsonia poae</name>
    <dbReference type="NCBI Taxonomy" id="110933"/>
    <lineage>
        <taxon>Bacteria</taxon>
        <taxon>Bacillati</taxon>
        <taxon>Actinomycetota</taxon>
        <taxon>Actinomycetes</taxon>
        <taxon>Micrococcales</taxon>
        <taxon>Microbacteriaceae</taxon>
        <taxon>Leifsonia</taxon>
    </lineage>
</organism>
<keyword evidence="4" id="KW-1185">Reference proteome</keyword>
<feature type="transmembrane region" description="Helical" evidence="2">
    <location>
        <begin position="73"/>
        <end position="91"/>
    </location>
</feature>
<dbReference type="EMBL" id="BSEN01000015">
    <property type="protein sequence ID" value="GLJ77615.1"/>
    <property type="molecule type" value="Genomic_DNA"/>
</dbReference>
<evidence type="ECO:0000313" key="3">
    <source>
        <dbReference type="EMBL" id="GLJ77615.1"/>
    </source>
</evidence>
<accession>A0A9W6HBT8</accession>
<reference evidence="3" key="1">
    <citation type="journal article" date="2014" name="Int. J. Syst. Evol. Microbiol.">
        <title>Complete genome sequence of Corynebacterium casei LMG S-19264T (=DSM 44701T), isolated from a smear-ripened cheese.</title>
        <authorList>
            <consortium name="US DOE Joint Genome Institute (JGI-PGF)"/>
            <person name="Walter F."/>
            <person name="Albersmeier A."/>
            <person name="Kalinowski J."/>
            <person name="Ruckert C."/>
        </authorList>
    </citation>
    <scope>NUCLEOTIDE SEQUENCE</scope>
    <source>
        <strain evidence="3">VKM Ac-1401</strain>
    </source>
</reference>
<dbReference type="Proteomes" id="UP001142372">
    <property type="component" value="Unassembled WGS sequence"/>
</dbReference>
<proteinExistence type="predicted"/>
<protein>
    <recommendedName>
        <fullName evidence="5">DUF2809 domain-containing protein</fullName>
    </recommendedName>
</protein>
<keyword evidence="2" id="KW-0812">Transmembrane</keyword>
<name>A0A9W6HBT8_9MICO</name>
<evidence type="ECO:0008006" key="5">
    <source>
        <dbReference type="Google" id="ProtNLM"/>
    </source>
</evidence>
<sequence>MRARSRLRSVDGMSRRSARRIRLAVAAAVILLGGLAVHVFAIGAVGAFVADALYASFVAVLIAIVLPAVRIGIAPAIALVVCAAIELWQLTPVPAELSRTVPGAALVVGSTFSWIDLVAYAVGAAAAVPIEVWSRRASAAAAGSSRGGATTPSADAPASRPREGRPSR</sequence>
<feature type="region of interest" description="Disordered" evidence="1">
    <location>
        <begin position="141"/>
        <end position="168"/>
    </location>
</feature>
<evidence type="ECO:0000256" key="2">
    <source>
        <dbReference type="SAM" id="Phobius"/>
    </source>
</evidence>
<dbReference type="Pfam" id="PF10990">
    <property type="entry name" value="DUF2809"/>
    <property type="match status" value="1"/>
</dbReference>
<comment type="caution">
    <text evidence="3">The sequence shown here is derived from an EMBL/GenBank/DDBJ whole genome shotgun (WGS) entry which is preliminary data.</text>
</comment>
<dbReference type="AlphaFoldDB" id="A0A9W6HBT8"/>
<keyword evidence="2" id="KW-0472">Membrane</keyword>